<accession>I4CDS8</accession>
<gene>
    <name evidence="1" type="ordered locus">Desti_5111</name>
</gene>
<dbReference type="STRING" id="706587.Desti_5111"/>
<dbReference type="AlphaFoldDB" id="I4CDS8"/>
<name>I4CDS8_DESTA</name>
<protein>
    <submittedName>
        <fullName evidence="1">Uncharacterized protein</fullName>
    </submittedName>
</protein>
<dbReference type="Proteomes" id="UP000006055">
    <property type="component" value="Chromosome"/>
</dbReference>
<dbReference type="KEGG" id="dti:Desti_5111"/>
<sequence length="120" mass="13668">MAGKRILAECERMIQEKMWMALIEKCENCAPDSPPRTDQNPRPICVGECLNTGKPCALYYVKPSTSPKQMFRAIRSECYFCLNGNRPEYCRVEAACALYPYLLTKKYADLFLDGAIDRVA</sequence>
<dbReference type="EMBL" id="CP003360">
    <property type="protein sequence ID" value="AFM27719.1"/>
    <property type="molecule type" value="Genomic_DNA"/>
</dbReference>
<reference evidence="2" key="1">
    <citation type="submission" date="2012-06" db="EMBL/GenBank/DDBJ databases">
        <title>Complete sequence of chromosome of Desulfomonile tiedjei DSM 6799.</title>
        <authorList>
            <person name="Lucas S."/>
            <person name="Copeland A."/>
            <person name="Lapidus A."/>
            <person name="Glavina del Rio T."/>
            <person name="Dalin E."/>
            <person name="Tice H."/>
            <person name="Bruce D."/>
            <person name="Goodwin L."/>
            <person name="Pitluck S."/>
            <person name="Peters L."/>
            <person name="Ovchinnikova G."/>
            <person name="Zeytun A."/>
            <person name="Lu M."/>
            <person name="Kyrpides N."/>
            <person name="Mavromatis K."/>
            <person name="Ivanova N."/>
            <person name="Brettin T."/>
            <person name="Detter J.C."/>
            <person name="Han C."/>
            <person name="Larimer F."/>
            <person name="Land M."/>
            <person name="Hauser L."/>
            <person name="Markowitz V."/>
            <person name="Cheng J.-F."/>
            <person name="Hugenholtz P."/>
            <person name="Woyke T."/>
            <person name="Wu D."/>
            <person name="Spring S."/>
            <person name="Schroeder M."/>
            <person name="Brambilla E."/>
            <person name="Klenk H.-P."/>
            <person name="Eisen J.A."/>
        </authorList>
    </citation>
    <scope>NUCLEOTIDE SEQUENCE [LARGE SCALE GENOMIC DNA]</scope>
    <source>
        <strain evidence="2">ATCC 49306 / DSM 6799 / DCB-1</strain>
    </source>
</reference>
<proteinExistence type="predicted"/>
<evidence type="ECO:0000313" key="1">
    <source>
        <dbReference type="EMBL" id="AFM27719.1"/>
    </source>
</evidence>
<keyword evidence="2" id="KW-1185">Reference proteome</keyword>
<dbReference type="HOGENOM" id="CLU_2045916_0_0_7"/>
<organism evidence="1 2">
    <name type="scientific">Desulfomonile tiedjei (strain ATCC 49306 / DSM 6799 / DCB-1)</name>
    <dbReference type="NCBI Taxonomy" id="706587"/>
    <lineage>
        <taxon>Bacteria</taxon>
        <taxon>Pseudomonadati</taxon>
        <taxon>Thermodesulfobacteriota</taxon>
        <taxon>Desulfomonilia</taxon>
        <taxon>Desulfomonilales</taxon>
        <taxon>Desulfomonilaceae</taxon>
        <taxon>Desulfomonile</taxon>
    </lineage>
</organism>
<evidence type="ECO:0000313" key="2">
    <source>
        <dbReference type="Proteomes" id="UP000006055"/>
    </source>
</evidence>